<name>A0ABS7ELL1_9GAMM</name>
<evidence type="ECO:0000256" key="1">
    <source>
        <dbReference type="ARBA" id="ARBA00010169"/>
    </source>
</evidence>
<evidence type="ECO:0000313" key="2">
    <source>
        <dbReference type="EMBL" id="MBW8192506.1"/>
    </source>
</evidence>
<dbReference type="InterPro" id="IPR004323">
    <property type="entry name" value="Ion_tolerance_CutA"/>
</dbReference>
<comment type="similarity">
    <text evidence="1">Belongs to the CutA family.</text>
</comment>
<reference evidence="2" key="1">
    <citation type="submission" date="2021-07" db="EMBL/GenBank/DDBJ databases">
        <title>Neiella marina sp. nov., isolated from the intestinal content of sea cucumber Apostichopus japonicus.</title>
        <authorList>
            <person name="Bai X."/>
        </authorList>
    </citation>
    <scope>NUCLEOTIDE SEQUENCE</scope>
    <source>
        <strain evidence="2">126</strain>
    </source>
</reference>
<keyword evidence="3" id="KW-1185">Reference proteome</keyword>
<comment type="caution">
    <text evidence="2">The sequence shown here is derived from an EMBL/GenBank/DDBJ whole genome shotgun (WGS) entry which is preliminary data.</text>
</comment>
<organism evidence="2 3">
    <name type="scientific">Neiella holothuriorum</name>
    <dbReference type="NCBI Taxonomy" id="2870530"/>
    <lineage>
        <taxon>Bacteria</taxon>
        <taxon>Pseudomonadati</taxon>
        <taxon>Pseudomonadota</taxon>
        <taxon>Gammaproteobacteria</taxon>
        <taxon>Alteromonadales</taxon>
        <taxon>Echinimonadaceae</taxon>
        <taxon>Neiella</taxon>
    </lineage>
</organism>
<protein>
    <submittedName>
        <fullName evidence="2">Divalent-cation tolerance protein CutA</fullName>
    </submittedName>
</protein>
<dbReference type="RefSeq" id="WP_220105130.1">
    <property type="nucleotide sequence ID" value="NZ_JAHZSS010000024.1"/>
</dbReference>
<dbReference type="EMBL" id="JAHZSS010000024">
    <property type="protein sequence ID" value="MBW8192506.1"/>
    <property type="molecule type" value="Genomic_DNA"/>
</dbReference>
<dbReference type="PANTHER" id="PTHR23419">
    <property type="entry name" value="DIVALENT CATION TOLERANCE CUTA-RELATED"/>
    <property type="match status" value="1"/>
</dbReference>
<proteinExistence type="inferred from homology"/>
<dbReference type="InterPro" id="IPR011322">
    <property type="entry name" value="N-reg_PII-like_a/b"/>
</dbReference>
<dbReference type="Pfam" id="PF03091">
    <property type="entry name" value="CutA1"/>
    <property type="match status" value="1"/>
</dbReference>
<evidence type="ECO:0000313" key="3">
    <source>
        <dbReference type="Proteomes" id="UP001166251"/>
    </source>
</evidence>
<dbReference type="InterPro" id="IPR015867">
    <property type="entry name" value="N-reg_PII/ATP_PRibTrfase_C"/>
</dbReference>
<dbReference type="PANTHER" id="PTHR23419:SF8">
    <property type="entry name" value="FI09726P"/>
    <property type="match status" value="1"/>
</dbReference>
<sequence length="112" mass="12672">MTSNSQANSQLKILLTTCADQQQAATLANGLLAQRLAACINVLPQMQSWYRWQQKVCHDPEVQLVIKTSSEKVIDAMAWLEQHHPYDTPELVVLTADDASQTYRQWVINECS</sequence>
<accession>A0ABS7ELL1</accession>
<dbReference type="SUPFAM" id="SSF54913">
    <property type="entry name" value="GlnB-like"/>
    <property type="match status" value="1"/>
</dbReference>
<dbReference type="Proteomes" id="UP001166251">
    <property type="component" value="Unassembled WGS sequence"/>
</dbReference>
<dbReference type="Gene3D" id="3.30.70.120">
    <property type="match status" value="1"/>
</dbReference>
<gene>
    <name evidence="2" type="ORF">K0504_15815</name>
</gene>